<dbReference type="SMART" id="SM01195">
    <property type="entry name" value="FA"/>
    <property type="match status" value="1"/>
</dbReference>
<dbReference type="SUPFAM" id="SSF54236">
    <property type="entry name" value="Ubiquitin-like"/>
    <property type="match status" value="1"/>
</dbReference>
<feature type="domain" description="Tyrosine specific protein phosphatases" evidence="11">
    <location>
        <begin position="961"/>
        <end position="1035"/>
    </location>
</feature>
<dbReference type="Pfam" id="PF00595">
    <property type="entry name" value="PDZ"/>
    <property type="match status" value="1"/>
</dbReference>
<keyword evidence="7" id="KW-0904">Protein phosphatase</keyword>
<dbReference type="Gene3D" id="2.30.42.10">
    <property type="match status" value="1"/>
</dbReference>
<dbReference type="Gene3D" id="3.10.20.90">
    <property type="entry name" value="Phosphatidylinositol 3-kinase Catalytic Subunit, Chain A, domain 1"/>
    <property type="match status" value="1"/>
</dbReference>
<protein>
    <recommendedName>
        <fullName evidence="3">protein-tyrosine-phosphatase</fullName>
        <ecNumber evidence="3">3.1.3.48</ecNumber>
    </recommendedName>
</protein>
<keyword evidence="5" id="KW-0597">Phosphoprotein</keyword>
<dbReference type="FunFam" id="3.90.190.10:FF:000023">
    <property type="entry name" value="Tyrosine-protein phosphatase non-receptor type"/>
    <property type="match status" value="1"/>
</dbReference>
<feature type="compositionally biased region" description="Polar residues" evidence="9">
    <location>
        <begin position="484"/>
        <end position="499"/>
    </location>
</feature>
<dbReference type="Pfam" id="PF08736">
    <property type="entry name" value="FA"/>
    <property type="match status" value="1"/>
</dbReference>
<dbReference type="FunFam" id="2.30.42.10:FF:000045">
    <property type="entry name" value="Tyrosine-protein phosphatase non-receptor type"/>
    <property type="match status" value="1"/>
</dbReference>
<dbReference type="InterPro" id="IPR016130">
    <property type="entry name" value="Tyr_Pase_AS"/>
</dbReference>
<evidence type="ECO:0000259" key="13">
    <source>
        <dbReference type="PROSITE" id="PS50106"/>
    </source>
</evidence>
<dbReference type="InterPro" id="IPR019747">
    <property type="entry name" value="FERM_CS"/>
</dbReference>
<dbReference type="InterPro" id="IPR018979">
    <property type="entry name" value="FERM_N"/>
</dbReference>
<dbReference type="InterPro" id="IPR029021">
    <property type="entry name" value="Prot-tyrosine_phosphatase-like"/>
</dbReference>
<accession>F1KTU8</accession>
<feature type="domain" description="FERM" evidence="12">
    <location>
        <begin position="30"/>
        <end position="318"/>
    </location>
</feature>
<feature type="compositionally biased region" description="Low complexity" evidence="9">
    <location>
        <begin position="430"/>
        <end position="458"/>
    </location>
</feature>
<evidence type="ECO:0000256" key="1">
    <source>
        <dbReference type="ARBA" id="ARBA00004245"/>
    </source>
</evidence>
<dbReference type="InterPro" id="IPR018980">
    <property type="entry name" value="FERM_PH-like_C"/>
</dbReference>
<dbReference type="EC" id="3.1.3.48" evidence="3"/>
<evidence type="ECO:0000259" key="11">
    <source>
        <dbReference type="PROSITE" id="PS50056"/>
    </source>
</evidence>
<dbReference type="Gene3D" id="2.30.29.30">
    <property type="entry name" value="Pleckstrin-homology domain (PH domain)/Phosphotyrosine-binding domain (PTB)"/>
    <property type="match status" value="1"/>
</dbReference>
<evidence type="ECO:0000256" key="7">
    <source>
        <dbReference type="ARBA" id="ARBA00022912"/>
    </source>
</evidence>
<dbReference type="InterPro" id="IPR019749">
    <property type="entry name" value="Band_41_domain"/>
</dbReference>
<name>F1KTU8_ASCSU</name>
<dbReference type="FunFam" id="1.20.80.10:FF:000003">
    <property type="entry name" value="Tyrosine-protein phosphatase non-receptor type 4"/>
    <property type="match status" value="1"/>
</dbReference>
<dbReference type="GO" id="GO:0004725">
    <property type="term" value="F:protein tyrosine phosphatase activity"/>
    <property type="evidence" value="ECO:0007669"/>
    <property type="project" value="UniProtKB-EC"/>
</dbReference>
<keyword evidence="4" id="KW-0963">Cytoplasm</keyword>
<dbReference type="PANTHER" id="PTHR45706">
    <property type="entry name" value="TYROSINE-PROTEIN PHOSPHATASE"/>
    <property type="match status" value="1"/>
</dbReference>
<dbReference type="GO" id="GO:0005856">
    <property type="term" value="C:cytoskeleton"/>
    <property type="evidence" value="ECO:0007669"/>
    <property type="project" value="UniProtKB-SubCell"/>
</dbReference>
<evidence type="ECO:0000256" key="8">
    <source>
        <dbReference type="ARBA" id="ARBA00023212"/>
    </source>
</evidence>
<dbReference type="Gene3D" id="3.90.190.10">
    <property type="entry name" value="Protein tyrosine phosphatase superfamily"/>
    <property type="match status" value="1"/>
</dbReference>
<dbReference type="SMART" id="SM01196">
    <property type="entry name" value="FERM_C"/>
    <property type="match status" value="1"/>
</dbReference>
<dbReference type="InterPro" id="IPR000299">
    <property type="entry name" value="FERM_domain"/>
</dbReference>
<evidence type="ECO:0000256" key="4">
    <source>
        <dbReference type="ARBA" id="ARBA00022490"/>
    </source>
</evidence>
<evidence type="ECO:0000256" key="3">
    <source>
        <dbReference type="ARBA" id="ARBA00013064"/>
    </source>
</evidence>
<evidence type="ECO:0000313" key="14">
    <source>
        <dbReference type="EMBL" id="ADY41302.1"/>
    </source>
</evidence>
<dbReference type="CDD" id="cd14473">
    <property type="entry name" value="FERM_B-lobe"/>
    <property type="match status" value="1"/>
</dbReference>
<evidence type="ECO:0000256" key="6">
    <source>
        <dbReference type="ARBA" id="ARBA00022801"/>
    </source>
</evidence>
<dbReference type="PROSITE" id="PS50057">
    <property type="entry name" value="FERM_3"/>
    <property type="match status" value="1"/>
</dbReference>
<dbReference type="InterPro" id="IPR001478">
    <property type="entry name" value="PDZ"/>
</dbReference>
<sequence length="1060" mass="118982">MIRFGSGSYSVRDSERLNPETVAPPIYRTIVCTVHFLDDTERNFEIDRHSRGQALLDKVFEHLELVEKDYFGLQFICVLDPNLPGVRRWLDPTKSIRKQMLYPPYRLFFRVKFYVNDPAKLVEEYTRYHVFLQLRKDLLEGRLTCPESTSALLGSYAAQSEFGDYSSDEHGSDYLDGFKVIPEQSASFLKSVAELHKLHKGQSPAEAEYNFLEQAKKLELYGVDLYPAKESSGTSIGVGVSSSGVLVFRSGHREALYPWSSIMKLSFKKKLFSVYMRTLNEDNVEEDTVMLFNVQNPESCKALWKSCIEHHTFFRLIVPPTAPPKSIFSIGSRYRYSGRTEFQSMEEMRRRARVERTFQRHGSRGSRATVTGTCSTSRTHTPSNITGTSPDLTSRLFSRSQTWCRKWLPRRKSTIMFMSSKGRRLPPKPSSASASSSARSRLTAQSLFSSPSSCSKSNNSKDSESAAPSTRRVSPSRRDVNPRIQDTSRVPPIQGSSFPSAYHRCPRETTFGIDEDGTWQSVHNMIVNGNAQACTSASIHHRTSNGHVTTNGFRKSALLNGSPSNTLNGFVNGSTVNRFVPNGSVGSSPLRIHSPRGTSSCKLQNTGSPRSSVASHSSIGSGKNIHNGGSSPSRTRRSPRQSPPIGEDSLVVVRMRADAQGRFGFNVKGGADQNYPIIVSRVASGSAADKCNPRLNEGDQVLIINGVDVASMAHDQVVRFIRSARETLNGELVLTIRPNVYRCGEDIEEPDAHYVPETPHVAPSVPRSDLLSQSLLLLKESLASGKVVSQFDLLYRKKPGMSMDDCRLSSNINKNRYRDVCPYDETRVRINAPSGDYINASFVNMEIPSSGIVNRYIAAQGPLPHTSGDFWHMVWEQLSTTIVMLTTTIERGRVKCHQYWPRIYESHDYGCLQISCIRERETPNCCYREFSIKDKTTKEERRVTQMQYIAWPDHGVPDDPKHFIEFVDEVRRARVGSVDPIVVHCSAGIGRTGVLILMETAACLVEANEPVYPLDIVRTMRDQRAMLIQTPGQYTFVCESILRAYHDGLIKPLAEYRKRS</sequence>
<comment type="similarity">
    <text evidence="2">Belongs to the protein-tyrosine phosphatase family. Non-receptor class subfamily.</text>
</comment>
<dbReference type="InterPro" id="IPR029071">
    <property type="entry name" value="Ubiquitin-like_domsf"/>
</dbReference>
<dbReference type="PROSITE" id="PS50106">
    <property type="entry name" value="PDZ"/>
    <property type="match status" value="1"/>
</dbReference>
<dbReference type="InterPro" id="IPR014847">
    <property type="entry name" value="FA"/>
</dbReference>
<dbReference type="SMART" id="SM00194">
    <property type="entry name" value="PTPc"/>
    <property type="match status" value="1"/>
</dbReference>
<dbReference type="PROSITE" id="PS00661">
    <property type="entry name" value="FERM_2"/>
    <property type="match status" value="1"/>
</dbReference>
<dbReference type="PANTHER" id="PTHR45706:SF4">
    <property type="entry name" value="TYROSINE-PROTEIN PHOSPHATASE"/>
    <property type="match status" value="1"/>
</dbReference>
<proteinExistence type="evidence at transcript level"/>
<dbReference type="SUPFAM" id="SSF47031">
    <property type="entry name" value="Second domain of FERM"/>
    <property type="match status" value="1"/>
</dbReference>
<dbReference type="InterPro" id="IPR019748">
    <property type="entry name" value="FERM_central"/>
</dbReference>
<feature type="compositionally biased region" description="Polar residues" evidence="9">
    <location>
        <begin position="366"/>
        <end position="393"/>
    </location>
</feature>
<dbReference type="PRINTS" id="PR00935">
    <property type="entry name" value="BAND41"/>
</dbReference>
<dbReference type="InterPro" id="IPR014352">
    <property type="entry name" value="FERM/acyl-CoA-bd_prot_sf"/>
</dbReference>
<dbReference type="InterPro" id="IPR000242">
    <property type="entry name" value="PTP_cat"/>
</dbReference>
<dbReference type="CDD" id="cd14541">
    <property type="entry name" value="PTPc-N3_4"/>
    <property type="match status" value="1"/>
</dbReference>
<feature type="compositionally biased region" description="Polar residues" evidence="9">
    <location>
        <begin position="596"/>
        <end position="610"/>
    </location>
</feature>
<dbReference type="SUPFAM" id="SSF50156">
    <property type="entry name" value="PDZ domain-like"/>
    <property type="match status" value="1"/>
</dbReference>
<feature type="region of interest" description="Disordered" evidence="9">
    <location>
        <begin position="418"/>
        <end position="501"/>
    </location>
</feature>
<dbReference type="PROSITE" id="PS50055">
    <property type="entry name" value="TYR_PHOSPHATASE_PTP"/>
    <property type="match status" value="1"/>
</dbReference>
<feature type="domain" description="Tyrosine-protein phosphatase" evidence="10">
    <location>
        <begin position="787"/>
        <end position="1044"/>
    </location>
</feature>
<dbReference type="InterPro" id="IPR000387">
    <property type="entry name" value="Tyr_Pase_dom"/>
</dbReference>
<evidence type="ECO:0000256" key="2">
    <source>
        <dbReference type="ARBA" id="ARBA00009649"/>
    </source>
</evidence>
<evidence type="ECO:0000256" key="9">
    <source>
        <dbReference type="SAM" id="MobiDB-lite"/>
    </source>
</evidence>
<dbReference type="PROSITE" id="PS00660">
    <property type="entry name" value="FERM_1"/>
    <property type="match status" value="1"/>
</dbReference>
<evidence type="ECO:0000259" key="12">
    <source>
        <dbReference type="PROSITE" id="PS50057"/>
    </source>
</evidence>
<feature type="compositionally biased region" description="Low complexity" evidence="9">
    <location>
        <begin position="611"/>
        <end position="621"/>
    </location>
</feature>
<dbReference type="FunFam" id="2.30.29.30:FF:000002">
    <property type="entry name" value="Band 4.1-like protein 5 isoform 1"/>
    <property type="match status" value="1"/>
</dbReference>
<dbReference type="Gene3D" id="1.20.80.10">
    <property type="match status" value="1"/>
</dbReference>
<feature type="region of interest" description="Disordered" evidence="9">
    <location>
        <begin position="356"/>
        <end position="393"/>
    </location>
</feature>
<feature type="region of interest" description="Disordered" evidence="9">
    <location>
        <begin position="582"/>
        <end position="649"/>
    </location>
</feature>
<organism evidence="14">
    <name type="scientific">Ascaris suum</name>
    <name type="common">Pig roundworm</name>
    <name type="synonym">Ascaris lumbricoides</name>
    <dbReference type="NCBI Taxonomy" id="6253"/>
    <lineage>
        <taxon>Eukaryota</taxon>
        <taxon>Metazoa</taxon>
        <taxon>Ecdysozoa</taxon>
        <taxon>Nematoda</taxon>
        <taxon>Chromadorea</taxon>
        <taxon>Rhabditida</taxon>
        <taxon>Spirurina</taxon>
        <taxon>Ascaridomorpha</taxon>
        <taxon>Ascaridoidea</taxon>
        <taxon>Ascarididae</taxon>
        <taxon>Ascaris</taxon>
    </lineage>
</organism>
<dbReference type="InterPro" id="IPR035963">
    <property type="entry name" value="FERM_2"/>
</dbReference>
<evidence type="ECO:0000256" key="5">
    <source>
        <dbReference type="ARBA" id="ARBA00022553"/>
    </source>
</evidence>
<evidence type="ECO:0000259" key="10">
    <source>
        <dbReference type="PROSITE" id="PS50055"/>
    </source>
</evidence>
<dbReference type="Pfam" id="PF09380">
    <property type="entry name" value="FERM_C"/>
    <property type="match status" value="1"/>
</dbReference>
<keyword evidence="6" id="KW-0378">Hydrolase</keyword>
<dbReference type="CDD" id="cd06706">
    <property type="entry name" value="PDZ_PTPN3-4-like"/>
    <property type="match status" value="1"/>
</dbReference>
<dbReference type="GO" id="GO:0016020">
    <property type="term" value="C:membrane"/>
    <property type="evidence" value="ECO:0007669"/>
    <property type="project" value="UniProtKB-ARBA"/>
</dbReference>
<dbReference type="CDD" id="cd13189">
    <property type="entry name" value="FERM_C_PTPN4_PTPN3_like"/>
    <property type="match status" value="1"/>
</dbReference>
<dbReference type="PROSITE" id="PS50056">
    <property type="entry name" value="TYR_PHOSPHATASE_2"/>
    <property type="match status" value="1"/>
</dbReference>
<dbReference type="SMART" id="SM00228">
    <property type="entry name" value="PDZ"/>
    <property type="match status" value="1"/>
</dbReference>
<dbReference type="AlphaFoldDB" id="F1KTU8"/>
<dbReference type="Pfam" id="PF09379">
    <property type="entry name" value="FERM_N"/>
    <property type="match status" value="1"/>
</dbReference>
<dbReference type="InterPro" id="IPR036034">
    <property type="entry name" value="PDZ_sf"/>
</dbReference>
<dbReference type="InterPro" id="IPR011993">
    <property type="entry name" value="PH-like_dom_sf"/>
</dbReference>
<dbReference type="Pfam" id="PF00102">
    <property type="entry name" value="Y_phosphatase"/>
    <property type="match status" value="1"/>
</dbReference>
<dbReference type="SUPFAM" id="SSF50729">
    <property type="entry name" value="PH domain-like"/>
    <property type="match status" value="1"/>
</dbReference>
<dbReference type="EMBL" id="JI165771">
    <property type="protein sequence ID" value="ADY41302.1"/>
    <property type="molecule type" value="mRNA"/>
</dbReference>
<reference evidence="14" key="1">
    <citation type="journal article" date="2011" name="Genome Res.">
        <title>Deep small RNA sequencing from the nematode Ascaris reveals conservation, functional diversification, and novel developmental profiles.</title>
        <authorList>
            <person name="Wang J."/>
            <person name="Czech B."/>
            <person name="Crunk A."/>
            <person name="Wallace A."/>
            <person name="Mitreva M."/>
            <person name="Hannon G.J."/>
            <person name="Davis R.E."/>
        </authorList>
    </citation>
    <scope>NUCLEOTIDE SEQUENCE</scope>
</reference>
<dbReference type="SMART" id="SM00295">
    <property type="entry name" value="B41"/>
    <property type="match status" value="1"/>
</dbReference>
<dbReference type="CDD" id="cd17100">
    <property type="entry name" value="FERM_F1_PTPN3_like"/>
    <property type="match status" value="1"/>
</dbReference>
<dbReference type="InterPro" id="IPR003595">
    <property type="entry name" value="Tyr_Pase_cat"/>
</dbReference>
<comment type="subcellular location">
    <subcellularLocation>
        <location evidence="1">Cytoplasm</location>
        <location evidence="1">Cytoskeleton</location>
    </subcellularLocation>
</comment>
<dbReference type="PROSITE" id="PS00383">
    <property type="entry name" value="TYR_PHOSPHATASE_1"/>
    <property type="match status" value="1"/>
</dbReference>
<keyword evidence="8" id="KW-0206">Cytoskeleton</keyword>
<dbReference type="FunFam" id="3.10.20.90:FF:000039">
    <property type="entry name" value="Tyrosine-protein phosphatase non-receptor type"/>
    <property type="match status" value="1"/>
</dbReference>
<dbReference type="SUPFAM" id="SSF52799">
    <property type="entry name" value="(Phosphotyrosine protein) phosphatases II"/>
    <property type="match status" value="1"/>
</dbReference>
<dbReference type="Pfam" id="PF00373">
    <property type="entry name" value="FERM_M"/>
    <property type="match status" value="1"/>
</dbReference>
<dbReference type="SMART" id="SM00404">
    <property type="entry name" value="PTPc_motif"/>
    <property type="match status" value="1"/>
</dbReference>
<dbReference type="InterPro" id="IPR041783">
    <property type="entry name" value="PTPN3/4_FERM_C"/>
</dbReference>
<dbReference type="PRINTS" id="PR00700">
    <property type="entry name" value="PRTYPHPHTASE"/>
</dbReference>
<feature type="domain" description="PDZ" evidence="13">
    <location>
        <begin position="652"/>
        <end position="728"/>
    </location>
</feature>